<evidence type="ECO:0000256" key="9">
    <source>
        <dbReference type="ARBA" id="ARBA00023211"/>
    </source>
</evidence>
<dbReference type="InterPro" id="IPR036291">
    <property type="entry name" value="NAD(P)-bd_dom_sf"/>
</dbReference>
<dbReference type="Gene3D" id="3.40.50.720">
    <property type="entry name" value="NAD(P)-binding Rossmann-like Domain"/>
    <property type="match status" value="1"/>
</dbReference>
<keyword evidence="6" id="KW-0479">Metal-binding</keyword>
<dbReference type="InterPro" id="IPR013512">
    <property type="entry name" value="DXP_reductoisomerase_N"/>
</dbReference>
<evidence type="ECO:0000256" key="5">
    <source>
        <dbReference type="ARBA" id="ARBA00012366"/>
    </source>
</evidence>
<evidence type="ECO:0000256" key="7">
    <source>
        <dbReference type="ARBA" id="ARBA00022857"/>
    </source>
</evidence>
<gene>
    <name evidence="13" type="ORF">D3H35_25915</name>
</gene>
<keyword evidence="13" id="KW-0413">Isomerase</keyword>
<name>A0A398CDT3_9BACL</name>
<evidence type="ECO:0000259" key="12">
    <source>
        <dbReference type="Pfam" id="PF02670"/>
    </source>
</evidence>
<comment type="cofactor">
    <cofactor evidence="2">
        <name>Mg(2+)</name>
        <dbReference type="ChEBI" id="CHEBI:18420"/>
    </cofactor>
</comment>
<dbReference type="Proteomes" id="UP000266340">
    <property type="component" value="Unassembled WGS sequence"/>
</dbReference>
<dbReference type="PANTHER" id="PTHR30525:SF0">
    <property type="entry name" value="1-DEOXY-D-XYLULOSE 5-PHOSPHATE REDUCTOISOMERASE, CHLOROPLASTIC"/>
    <property type="match status" value="1"/>
</dbReference>
<dbReference type="GO" id="GO:0030604">
    <property type="term" value="F:1-deoxy-D-xylulose-5-phosphate reductoisomerase activity"/>
    <property type="evidence" value="ECO:0007669"/>
    <property type="project" value="UniProtKB-EC"/>
</dbReference>
<dbReference type="GO" id="GO:0051484">
    <property type="term" value="P:isopentenyl diphosphate biosynthetic process, methylerythritol 4-phosphate pathway involved in terpenoid biosynthetic process"/>
    <property type="evidence" value="ECO:0007669"/>
    <property type="project" value="TreeGrafter"/>
</dbReference>
<dbReference type="EC" id="1.1.1.267" evidence="5"/>
<evidence type="ECO:0000313" key="13">
    <source>
        <dbReference type="EMBL" id="RIE00873.1"/>
    </source>
</evidence>
<feature type="domain" description="1-deoxy-D-xylulose 5-phosphate reductoisomerase N-terminal" evidence="12">
    <location>
        <begin position="4"/>
        <end position="129"/>
    </location>
</feature>
<comment type="caution">
    <text evidence="13">The sequence shown here is derived from an EMBL/GenBank/DDBJ whole genome shotgun (WGS) entry which is preliminary data.</text>
</comment>
<keyword evidence="7" id="KW-0521">NADP</keyword>
<dbReference type="PANTHER" id="PTHR30525">
    <property type="entry name" value="1-DEOXY-D-XYLULOSE 5-PHOSPHATE REDUCTOISOMERASE"/>
    <property type="match status" value="1"/>
</dbReference>
<evidence type="ECO:0000256" key="10">
    <source>
        <dbReference type="ARBA" id="ARBA00023229"/>
    </source>
</evidence>
<dbReference type="Pfam" id="PF02670">
    <property type="entry name" value="DXP_reductoisom"/>
    <property type="match status" value="1"/>
</dbReference>
<keyword evidence="9" id="KW-0464">Manganese</keyword>
<protein>
    <recommendedName>
        <fullName evidence="5">1-deoxy-D-xylulose-5-phosphate reductoisomerase</fullName>
        <ecNumber evidence="5">1.1.1.267</ecNumber>
    </recommendedName>
</protein>
<dbReference type="EMBL" id="QXJM01000044">
    <property type="protein sequence ID" value="RIE00873.1"/>
    <property type="molecule type" value="Genomic_DNA"/>
</dbReference>
<organism evidence="13 14">
    <name type="scientific">Cohnella faecalis</name>
    <dbReference type="NCBI Taxonomy" id="2315694"/>
    <lineage>
        <taxon>Bacteria</taxon>
        <taxon>Bacillati</taxon>
        <taxon>Bacillota</taxon>
        <taxon>Bacilli</taxon>
        <taxon>Bacillales</taxon>
        <taxon>Paenibacillaceae</taxon>
        <taxon>Cohnella</taxon>
    </lineage>
</organism>
<sequence>MKKVSVLGSTGSIGTQTLDVISRDPDSYEVVGLAAGSNIELLLEQARAFKPKLVSIATKELAERIRGELPPGVRVVYGEDGLNEVAAGVGADYVACALVGSLGLTSTLAAIEAGATIGLANKETLVTAGHIVMKRAADKGVAIVPVDSEHSAL</sequence>
<reference evidence="13 14" key="1">
    <citation type="submission" date="2018-09" db="EMBL/GenBank/DDBJ databases">
        <title>Cohnella cavernae sp. nov., isolated from a karst cave.</title>
        <authorList>
            <person name="Zhu H."/>
        </authorList>
    </citation>
    <scope>NUCLEOTIDE SEQUENCE [LARGE SCALE GENOMIC DNA]</scope>
    <source>
        <strain evidence="13 14">K2E09-144</strain>
    </source>
</reference>
<evidence type="ECO:0000256" key="1">
    <source>
        <dbReference type="ARBA" id="ARBA00001936"/>
    </source>
</evidence>
<comment type="catalytic activity">
    <reaction evidence="11">
        <text>2-C-methyl-D-erythritol 4-phosphate + NADP(+) = 1-deoxy-D-xylulose 5-phosphate + NADPH + H(+)</text>
        <dbReference type="Rhea" id="RHEA:13717"/>
        <dbReference type="ChEBI" id="CHEBI:15378"/>
        <dbReference type="ChEBI" id="CHEBI:57783"/>
        <dbReference type="ChEBI" id="CHEBI:57792"/>
        <dbReference type="ChEBI" id="CHEBI:58262"/>
        <dbReference type="ChEBI" id="CHEBI:58349"/>
        <dbReference type="EC" id="1.1.1.267"/>
    </reaction>
    <physiologicalReaction direction="right-to-left" evidence="11">
        <dbReference type="Rhea" id="RHEA:13719"/>
    </physiologicalReaction>
</comment>
<keyword evidence="10" id="KW-0414">Isoprene biosynthesis</keyword>
<comment type="pathway">
    <text evidence="3">Isoprenoid biosynthesis; isopentenyl diphosphate biosynthesis via DXP pathway; isopentenyl diphosphate from 1-deoxy-D-xylulose 5-phosphate: step 1/6.</text>
</comment>
<dbReference type="GO" id="GO:0030145">
    <property type="term" value="F:manganese ion binding"/>
    <property type="evidence" value="ECO:0007669"/>
    <property type="project" value="TreeGrafter"/>
</dbReference>
<evidence type="ECO:0000256" key="2">
    <source>
        <dbReference type="ARBA" id="ARBA00001946"/>
    </source>
</evidence>
<dbReference type="InterPro" id="IPR003821">
    <property type="entry name" value="DXP_reductoisomerase"/>
</dbReference>
<dbReference type="FunFam" id="3.40.50.720:FF:000045">
    <property type="entry name" value="1-deoxy-D-xylulose 5-phosphate reductoisomerase"/>
    <property type="match status" value="1"/>
</dbReference>
<evidence type="ECO:0000313" key="14">
    <source>
        <dbReference type="Proteomes" id="UP000266340"/>
    </source>
</evidence>
<evidence type="ECO:0000256" key="8">
    <source>
        <dbReference type="ARBA" id="ARBA00023002"/>
    </source>
</evidence>
<comment type="cofactor">
    <cofactor evidence="1">
        <name>Mn(2+)</name>
        <dbReference type="ChEBI" id="CHEBI:29035"/>
    </cofactor>
</comment>
<dbReference type="GO" id="GO:0070402">
    <property type="term" value="F:NADPH binding"/>
    <property type="evidence" value="ECO:0007669"/>
    <property type="project" value="InterPro"/>
</dbReference>
<evidence type="ECO:0000256" key="3">
    <source>
        <dbReference type="ARBA" id="ARBA00005094"/>
    </source>
</evidence>
<dbReference type="AlphaFoldDB" id="A0A398CDT3"/>
<comment type="similarity">
    <text evidence="4">Belongs to the DXR family.</text>
</comment>
<feature type="non-terminal residue" evidence="13">
    <location>
        <position position="153"/>
    </location>
</feature>
<keyword evidence="8" id="KW-0560">Oxidoreductase</keyword>
<proteinExistence type="inferred from homology"/>
<evidence type="ECO:0000256" key="4">
    <source>
        <dbReference type="ARBA" id="ARBA00006825"/>
    </source>
</evidence>
<dbReference type="SUPFAM" id="SSF51735">
    <property type="entry name" value="NAD(P)-binding Rossmann-fold domains"/>
    <property type="match status" value="1"/>
</dbReference>
<accession>A0A398CDT3</accession>
<evidence type="ECO:0000256" key="6">
    <source>
        <dbReference type="ARBA" id="ARBA00022723"/>
    </source>
</evidence>
<evidence type="ECO:0000256" key="11">
    <source>
        <dbReference type="ARBA" id="ARBA00048543"/>
    </source>
</evidence>
<keyword evidence="14" id="KW-1185">Reference proteome</keyword>
<dbReference type="GO" id="GO:0016853">
    <property type="term" value="F:isomerase activity"/>
    <property type="evidence" value="ECO:0007669"/>
    <property type="project" value="UniProtKB-KW"/>
</dbReference>